<keyword evidence="6" id="KW-0336">GPI-anchor</keyword>
<feature type="transmembrane region" description="Helical" evidence="16">
    <location>
        <begin position="101"/>
        <end position="122"/>
    </location>
</feature>
<evidence type="ECO:0000256" key="3">
    <source>
        <dbReference type="ARBA" id="ARBA00004613"/>
    </source>
</evidence>
<dbReference type="EMBL" id="JELW01000036">
    <property type="protein sequence ID" value="EXU97473.1"/>
    <property type="molecule type" value="Genomic_DNA"/>
</dbReference>
<dbReference type="Pfam" id="PF20684">
    <property type="entry name" value="Fung_rhodopsin"/>
    <property type="match status" value="1"/>
</dbReference>
<feature type="compositionally biased region" description="Basic and acidic residues" evidence="15">
    <location>
        <begin position="400"/>
        <end position="409"/>
    </location>
</feature>
<dbReference type="HOGENOM" id="CLU_028200_6_3_1"/>
<evidence type="ECO:0000313" key="20">
    <source>
        <dbReference type="Proteomes" id="UP000030151"/>
    </source>
</evidence>
<comment type="similarity">
    <text evidence="4">Belongs to the RBT5 family.</text>
</comment>
<evidence type="ECO:0000256" key="14">
    <source>
        <dbReference type="PROSITE-ProRule" id="PRU01356"/>
    </source>
</evidence>
<gene>
    <name evidence="19" type="ORF">X797_009382</name>
</gene>
<dbReference type="InterPro" id="IPR008427">
    <property type="entry name" value="Extracellular_membr_CFEM_dom"/>
</dbReference>
<keyword evidence="10 16" id="KW-0472">Membrane</keyword>
<keyword evidence="12" id="KW-0449">Lipoprotein</keyword>
<evidence type="ECO:0000256" key="6">
    <source>
        <dbReference type="ARBA" id="ARBA00022622"/>
    </source>
</evidence>
<protein>
    <submittedName>
        <fullName evidence="19">CFEM domain protein</fullName>
    </submittedName>
</protein>
<keyword evidence="9 16" id="KW-1133">Transmembrane helix</keyword>
<evidence type="ECO:0000256" key="8">
    <source>
        <dbReference type="ARBA" id="ARBA00022729"/>
    </source>
</evidence>
<dbReference type="InterPro" id="IPR049326">
    <property type="entry name" value="Rhodopsin_dom_fungi"/>
</dbReference>
<feature type="transmembrane region" description="Helical" evidence="16">
    <location>
        <begin position="334"/>
        <end position="358"/>
    </location>
</feature>
<comment type="subcellular location">
    <subcellularLocation>
        <location evidence="2">Membrane</location>
        <topology evidence="2">Lipid-anchor</topology>
        <topology evidence="2">GPI-anchor</topology>
    </subcellularLocation>
    <subcellularLocation>
        <location evidence="1">Membrane</location>
        <topology evidence="1">Multi-pass membrane protein</topology>
    </subcellularLocation>
    <subcellularLocation>
        <location evidence="3">Secreted</location>
    </subcellularLocation>
</comment>
<keyword evidence="6" id="KW-0325">Glycoprotein</keyword>
<dbReference type="GO" id="GO:0005576">
    <property type="term" value="C:extracellular region"/>
    <property type="evidence" value="ECO:0007669"/>
    <property type="project" value="UniProtKB-SubCell"/>
</dbReference>
<keyword evidence="7 16" id="KW-0812">Transmembrane</keyword>
<evidence type="ECO:0000256" key="17">
    <source>
        <dbReference type="SAM" id="SignalP"/>
    </source>
</evidence>
<keyword evidence="8 17" id="KW-0732">Signal</keyword>
<feature type="domain" description="CFEM" evidence="18">
    <location>
        <begin position="6"/>
        <end position="117"/>
    </location>
</feature>
<name>A0A014P5A9_9HYPO</name>
<evidence type="ECO:0000256" key="10">
    <source>
        <dbReference type="ARBA" id="ARBA00023136"/>
    </source>
</evidence>
<evidence type="ECO:0000256" key="16">
    <source>
        <dbReference type="SAM" id="Phobius"/>
    </source>
</evidence>
<evidence type="ECO:0000256" key="12">
    <source>
        <dbReference type="ARBA" id="ARBA00023288"/>
    </source>
</evidence>
<dbReference type="InterPro" id="IPR052337">
    <property type="entry name" value="SAT4-like"/>
</dbReference>
<dbReference type="AlphaFoldDB" id="A0A014P5A9"/>
<evidence type="ECO:0000256" key="7">
    <source>
        <dbReference type="ARBA" id="ARBA00022692"/>
    </source>
</evidence>
<keyword evidence="5" id="KW-0964">Secreted</keyword>
<comment type="caution">
    <text evidence="14">Lacks conserved residue(s) required for the propagation of feature annotation.</text>
</comment>
<feature type="transmembrane region" description="Helical" evidence="16">
    <location>
        <begin position="265"/>
        <end position="283"/>
    </location>
</feature>
<reference evidence="19 20" key="1">
    <citation type="submission" date="2014-02" db="EMBL/GenBank/DDBJ databases">
        <title>The genome sequence of the entomopathogenic fungus Metarhizium robertsii ARSEF 2575.</title>
        <authorList>
            <person name="Giuliano Garisto Donzelli B."/>
            <person name="Roe B.A."/>
            <person name="Macmil S.L."/>
            <person name="Krasnoff S.B."/>
            <person name="Gibson D.M."/>
        </authorList>
    </citation>
    <scope>NUCLEOTIDE SEQUENCE [LARGE SCALE GENOMIC DNA]</scope>
    <source>
        <strain evidence="19 20">ARSEF 2575</strain>
    </source>
</reference>
<feature type="transmembrane region" description="Helical" evidence="16">
    <location>
        <begin position="295"/>
        <end position="314"/>
    </location>
</feature>
<comment type="similarity">
    <text evidence="13">Belongs to the SAT4 family.</text>
</comment>
<feature type="disulfide bond" evidence="14">
    <location>
        <begin position="48"/>
        <end position="55"/>
    </location>
</feature>
<accession>A0A014P5A9</accession>
<feature type="signal peptide" evidence="17">
    <location>
        <begin position="1"/>
        <end position="19"/>
    </location>
</feature>
<feature type="region of interest" description="Disordered" evidence="15">
    <location>
        <begin position="377"/>
        <end position="409"/>
    </location>
</feature>
<dbReference type="GO" id="GO:0098552">
    <property type="term" value="C:side of membrane"/>
    <property type="evidence" value="ECO:0007669"/>
    <property type="project" value="UniProtKB-KW"/>
</dbReference>
<evidence type="ECO:0000259" key="18">
    <source>
        <dbReference type="PROSITE" id="PS52012"/>
    </source>
</evidence>
<proteinExistence type="inferred from homology"/>
<evidence type="ECO:0000256" key="15">
    <source>
        <dbReference type="SAM" id="MobiDB-lite"/>
    </source>
</evidence>
<feature type="disulfide bond" evidence="14">
    <location>
        <begin position="57"/>
        <end position="90"/>
    </location>
</feature>
<evidence type="ECO:0000313" key="19">
    <source>
        <dbReference type="EMBL" id="EXU97473.1"/>
    </source>
</evidence>
<feature type="transmembrane region" description="Helical" evidence="16">
    <location>
        <begin position="134"/>
        <end position="156"/>
    </location>
</feature>
<feature type="transmembrane region" description="Helical" evidence="16">
    <location>
        <begin position="178"/>
        <end position="201"/>
    </location>
</feature>
<feature type="disulfide bond" evidence="14">
    <location>
        <begin position="34"/>
        <end position="74"/>
    </location>
</feature>
<dbReference type="PANTHER" id="PTHR33048:SF143">
    <property type="entry name" value="EXTRACELLULAR MEMBRANE PROTEIN CFEM DOMAIN-CONTAINING PROTEIN-RELATED"/>
    <property type="match status" value="1"/>
</dbReference>
<organism evidence="19 20">
    <name type="scientific">Metarhizium robertsii</name>
    <dbReference type="NCBI Taxonomy" id="568076"/>
    <lineage>
        <taxon>Eukaryota</taxon>
        <taxon>Fungi</taxon>
        <taxon>Dikarya</taxon>
        <taxon>Ascomycota</taxon>
        <taxon>Pezizomycotina</taxon>
        <taxon>Sordariomycetes</taxon>
        <taxon>Hypocreomycetidae</taxon>
        <taxon>Hypocreales</taxon>
        <taxon>Clavicipitaceae</taxon>
        <taxon>Metarhizium</taxon>
    </lineage>
</organism>
<dbReference type="OrthoDB" id="2496787at2759"/>
<evidence type="ECO:0000256" key="5">
    <source>
        <dbReference type="ARBA" id="ARBA00022525"/>
    </source>
</evidence>
<dbReference type="PROSITE" id="PS52012">
    <property type="entry name" value="CFEM"/>
    <property type="match status" value="1"/>
</dbReference>
<dbReference type="Pfam" id="PF05730">
    <property type="entry name" value="CFEM"/>
    <property type="match status" value="1"/>
</dbReference>
<evidence type="ECO:0000256" key="1">
    <source>
        <dbReference type="ARBA" id="ARBA00004141"/>
    </source>
</evidence>
<evidence type="ECO:0000256" key="13">
    <source>
        <dbReference type="ARBA" id="ARBA00038359"/>
    </source>
</evidence>
<evidence type="ECO:0000256" key="4">
    <source>
        <dbReference type="ARBA" id="ARBA00010031"/>
    </source>
</evidence>
<keyword evidence="11 14" id="KW-1015">Disulfide bond</keyword>
<dbReference type="SMART" id="SM00747">
    <property type="entry name" value="CFEM"/>
    <property type="match status" value="1"/>
</dbReference>
<evidence type="ECO:0000256" key="11">
    <source>
        <dbReference type="ARBA" id="ARBA00023157"/>
    </source>
</evidence>
<evidence type="ECO:0000256" key="9">
    <source>
        <dbReference type="ARBA" id="ARBA00022989"/>
    </source>
</evidence>
<feature type="transmembrane region" description="Helical" evidence="16">
    <location>
        <begin position="213"/>
        <end position="234"/>
    </location>
</feature>
<feature type="chain" id="PRO_5001473460" evidence="17">
    <location>
        <begin position="20"/>
        <end position="460"/>
    </location>
</feature>
<sequence>MKLWASLMLALTALPMIMAQDSSLTQTLAKFPGCAIPCLGQSLPKSHCLMTNQTCLCTDQIFKDGLTNCVMSSCTIKEAIRVKNLTSTSCGDPFRDKSGQYVVVSRVFAIISSMFVIQRFAYKFWAKLEYGLDDWFVLLTTVVGIPTTVMNVHYVAPNGIGRDAWTLTYDNITNFGRYFYILEIIYIVELSLSKLAILFFYIRIFPGRHVRRVLWGSVAFVALFGIAFTFSAIFQCTPIDHNWLKWDGIHEGRCVNINAGAWSNAAISIVLDGWMLAVPLWQLKALNLDWKKKVGVGLMFGVGAFVTIVSILRLKSLVKFGSDSTNPTWDYFNVGIWSVVEINVAVICACLPTFRLVLVRLFPQILGTSQRFYAKHGTKNGYKSPTRRGSRPMGTTSVSHVERSQNRREPLSNHITFHKTFSIDYGETDPEHDAAQLVHMKDLEMKSHQPDSLSGGSSTS</sequence>
<evidence type="ECO:0000256" key="2">
    <source>
        <dbReference type="ARBA" id="ARBA00004589"/>
    </source>
</evidence>
<comment type="caution">
    <text evidence="19">The sequence shown here is derived from an EMBL/GenBank/DDBJ whole genome shotgun (WGS) entry which is preliminary data.</text>
</comment>
<feature type="disulfide bond" evidence="14">
    <location>
        <begin position="38"/>
        <end position="69"/>
    </location>
</feature>
<dbReference type="Proteomes" id="UP000030151">
    <property type="component" value="Unassembled WGS sequence"/>
</dbReference>
<dbReference type="PANTHER" id="PTHR33048">
    <property type="entry name" value="PTH11-LIKE INTEGRAL MEMBRANE PROTEIN (AFU_ORTHOLOGUE AFUA_5G11245)"/>
    <property type="match status" value="1"/>
</dbReference>